<reference evidence="3" key="1">
    <citation type="submission" date="2017-02" db="EMBL/GenBank/DDBJ databases">
        <authorList>
            <person name="Varghese N."/>
            <person name="Submissions S."/>
        </authorList>
    </citation>
    <scope>NUCLEOTIDE SEQUENCE [LARGE SCALE GENOMIC DNA]</scope>
    <source>
        <strain evidence="3">USBA 369</strain>
    </source>
</reference>
<feature type="compositionally biased region" description="Basic and acidic residues" evidence="1">
    <location>
        <begin position="21"/>
        <end position="40"/>
    </location>
</feature>
<dbReference type="RefSeq" id="WP_078707066.1">
    <property type="nucleotide sequence ID" value="NZ_FUXL01000002.1"/>
</dbReference>
<dbReference type="STRING" id="1365950.SAMN05428963_102422"/>
<gene>
    <name evidence="2" type="ORF">SAMN05428963_102422</name>
</gene>
<protein>
    <submittedName>
        <fullName evidence="2">Uncharacterized protein</fullName>
    </submittedName>
</protein>
<sequence>MHRLQRILADLGDKLANPKLYTRDPGKAGEYAHRKSEAARSFRSRGKMAASEEYEAAMAR</sequence>
<organism evidence="2 3">
    <name type="scientific">Consotaella salsifontis</name>
    <dbReference type="NCBI Taxonomy" id="1365950"/>
    <lineage>
        <taxon>Bacteria</taxon>
        <taxon>Pseudomonadati</taxon>
        <taxon>Pseudomonadota</taxon>
        <taxon>Alphaproteobacteria</taxon>
        <taxon>Hyphomicrobiales</taxon>
        <taxon>Aurantimonadaceae</taxon>
        <taxon>Consotaella</taxon>
    </lineage>
</organism>
<evidence type="ECO:0000313" key="2">
    <source>
        <dbReference type="EMBL" id="SJZ74463.1"/>
    </source>
</evidence>
<evidence type="ECO:0000256" key="1">
    <source>
        <dbReference type="SAM" id="MobiDB-lite"/>
    </source>
</evidence>
<accession>A0A1T4N5F4</accession>
<feature type="region of interest" description="Disordered" evidence="1">
    <location>
        <begin position="18"/>
        <end position="60"/>
    </location>
</feature>
<dbReference type="EMBL" id="FUXL01000002">
    <property type="protein sequence ID" value="SJZ74463.1"/>
    <property type="molecule type" value="Genomic_DNA"/>
</dbReference>
<proteinExistence type="predicted"/>
<keyword evidence="3" id="KW-1185">Reference proteome</keyword>
<feature type="compositionally biased region" description="Low complexity" evidence="1">
    <location>
        <begin position="48"/>
        <end position="60"/>
    </location>
</feature>
<name>A0A1T4N5F4_9HYPH</name>
<dbReference type="Proteomes" id="UP000190135">
    <property type="component" value="Unassembled WGS sequence"/>
</dbReference>
<evidence type="ECO:0000313" key="3">
    <source>
        <dbReference type="Proteomes" id="UP000190135"/>
    </source>
</evidence>
<dbReference type="AlphaFoldDB" id="A0A1T4N5F4"/>